<dbReference type="PANTHER" id="PTHR12296">
    <property type="entry name" value="DENN DOMAIN-CONTAINING PROTEIN 4"/>
    <property type="match status" value="1"/>
</dbReference>
<dbReference type="Gene3D" id="3.40.50.11500">
    <property type="match status" value="1"/>
</dbReference>
<dbReference type="GO" id="GO:0032483">
    <property type="term" value="P:regulation of Rab protein signal transduction"/>
    <property type="evidence" value="ECO:0007669"/>
    <property type="project" value="TreeGrafter"/>
</dbReference>
<dbReference type="PROSITE" id="PS50211">
    <property type="entry name" value="DENN"/>
    <property type="match status" value="1"/>
</dbReference>
<feature type="region of interest" description="Disordered" evidence="1">
    <location>
        <begin position="127"/>
        <end position="190"/>
    </location>
</feature>
<dbReference type="AlphaFoldDB" id="A0A7R9UNQ1"/>
<evidence type="ECO:0000259" key="2">
    <source>
        <dbReference type="PROSITE" id="PS50211"/>
    </source>
</evidence>
<name>A0A7R9UNQ1_DIALT</name>
<dbReference type="GO" id="GO:0031410">
    <property type="term" value="C:cytoplasmic vesicle"/>
    <property type="evidence" value="ECO:0007669"/>
    <property type="project" value="TreeGrafter"/>
</dbReference>
<accession>A0A7R9UNQ1</accession>
<feature type="domain" description="UDENN" evidence="2">
    <location>
        <begin position="1"/>
        <end position="190"/>
    </location>
</feature>
<dbReference type="EMBL" id="HBEB01008457">
    <property type="protein sequence ID" value="CAD8271132.1"/>
    <property type="molecule type" value="Transcribed_RNA"/>
</dbReference>
<sequence>MLITKCLDAHNLVAVWGLLLAEQKVLFLSAHTHVLTMACETLVSVLYPFRWEHVYVPVLPSRLANFLQAPVPFLVGATPDVIHATDEIPSDVVQVHLDNNTVILDQALYHKLRLPPRAKRKLLRKMQRVCRPPGPVHADRDSGNGGNGGDTAAAQSPRARHSHARRWMLRAPEKSRSKKVSQQWHSPTAL</sequence>
<reference evidence="3" key="1">
    <citation type="submission" date="2021-01" db="EMBL/GenBank/DDBJ databases">
        <authorList>
            <person name="Corre E."/>
            <person name="Pelletier E."/>
            <person name="Niang G."/>
            <person name="Scheremetjew M."/>
            <person name="Finn R."/>
            <person name="Kale V."/>
            <person name="Holt S."/>
            <person name="Cochrane G."/>
            <person name="Meng A."/>
            <person name="Brown T."/>
            <person name="Cohen L."/>
        </authorList>
    </citation>
    <scope>NUCLEOTIDE SEQUENCE</scope>
    <source>
        <strain evidence="3">RCC1537</strain>
    </source>
</reference>
<feature type="compositionally biased region" description="Polar residues" evidence="1">
    <location>
        <begin position="180"/>
        <end position="190"/>
    </location>
</feature>
<dbReference type="PANTHER" id="PTHR12296:SF21">
    <property type="entry name" value="DENN DOMAIN-CONTAINING PROTEIN 3"/>
    <property type="match status" value="1"/>
</dbReference>
<dbReference type="InterPro" id="IPR051696">
    <property type="entry name" value="DENN_Domain_GEFs"/>
</dbReference>
<dbReference type="InterPro" id="IPR043153">
    <property type="entry name" value="DENN_C"/>
</dbReference>
<dbReference type="InterPro" id="IPR037516">
    <property type="entry name" value="Tripartite_DENN"/>
</dbReference>
<evidence type="ECO:0000256" key="1">
    <source>
        <dbReference type="SAM" id="MobiDB-lite"/>
    </source>
</evidence>
<protein>
    <recommendedName>
        <fullName evidence="2">UDENN domain-containing protein</fullName>
    </recommendedName>
</protein>
<evidence type="ECO:0000313" key="3">
    <source>
        <dbReference type="EMBL" id="CAD8271132.1"/>
    </source>
</evidence>
<organism evidence="3">
    <name type="scientific">Diacronema lutheri</name>
    <name type="common">Unicellular marine alga</name>
    <name type="synonym">Monochrysis lutheri</name>
    <dbReference type="NCBI Taxonomy" id="2081491"/>
    <lineage>
        <taxon>Eukaryota</taxon>
        <taxon>Haptista</taxon>
        <taxon>Haptophyta</taxon>
        <taxon>Pavlovophyceae</taxon>
        <taxon>Pavlovales</taxon>
        <taxon>Pavlovaceae</taxon>
        <taxon>Diacronema</taxon>
    </lineage>
</organism>
<dbReference type="SMART" id="SM00799">
    <property type="entry name" value="DENN"/>
    <property type="match status" value="1"/>
</dbReference>
<dbReference type="InterPro" id="IPR001194">
    <property type="entry name" value="cDENN_dom"/>
</dbReference>
<dbReference type="Pfam" id="PF02141">
    <property type="entry name" value="DENN"/>
    <property type="match status" value="1"/>
</dbReference>
<gene>
    <name evidence="3" type="ORF">PLUT1463_LOCUS5446</name>
</gene>
<feature type="compositionally biased region" description="Basic residues" evidence="1">
    <location>
        <begin position="158"/>
        <end position="168"/>
    </location>
</feature>
<proteinExistence type="predicted"/>